<sequence length="75" mass="8033">MAYEILTVAIAALAAVAIVTMAALRGWQGYLALRMQEIGHTDSRPGEGMPAARIELADLKERVRQLEAIAAGVEL</sequence>
<keyword evidence="1" id="KW-0472">Membrane</keyword>
<keyword evidence="3" id="KW-1185">Reference proteome</keyword>
<keyword evidence="1" id="KW-1133">Transmembrane helix</keyword>
<reference evidence="2 3" key="1">
    <citation type="journal article" date="2014" name="Int. J. Syst. Evol. Microbiol.">
        <title>Complete genome sequence of Corynebacterium casei LMG S-19264T (=DSM 44701T), isolated from a smear-ripened cheese.</title>
        <authorList>
            <consortium name="US DOE Joint Genome Institute (JGI-PGF)"/>
            <person name="Walter F."/>
            <person name="Albersmeier A."/>
            <person name="Kalinowski J."/>
            <person name="Ruckert C."/>
        </authorList>
    </citation>
    <scope>NUCLEOTIDE SEQUENCE [LARGE SCALE GENOMIC DNA]</scope>
    <source>
        <strain evidence="2 3">CGMCC 1.15358</strain>
    </source>
</reference>
<organism evidence="2 3">
    <name type="scientific">Croceicoccus pelagius</name>
    <dbReference type="NCBI Taxonomy" id="1703341"/>
    <lineage>
        <taxon>Bacteria</taxon>
        <taxon>Pseudomonadati</taxon>
        <taxon>Pseudomonadota</taxon>
        <taxon>Alphaproteobacteria</taxon>
        <taxon>Sphingomonadales</taxon>
        <taxon>Erythrobacteraceae</taxon>
        <taxon>Croceicoccus</taxon>
    </lineage>
</organism>
<gene>
    <name evidence="2" type="ORF">GCM10010989_28100</name>
</gene>
<evidence type="ECO:0000313" key="3">
    <source>
        <dbReference type="Proteomes" id="UP000598997"/>
    </source>
</evidence>
<dbReference type="RefSeq" id="WP_066761389.1">
    <property type="nucleotide sequence ID" value="NZ_BMIO01000011.1"/>
</dbReference>
<protein>
    <submittedName>
        <fullName evidence="2">Uncharacterized protein</fullName>
    </submittedName>
</protein>
<evidence type="ECO:0000256" key="1">
    <source>
        <dbReference type="SAM" id="Phobius"/>
    </source>
</evidence>
<keyword evidence="1" id="KW-0812">Transmembrane</keyword>
<evidence type="ECO:0000313" key="2">
    <source>
        <dbReference type="EMBL" id="GGD52374.1"/>
    </source>
</evidence>
<feature type="transmembrane region" description="Helical" evidence="1">
    <location>
        <begin position="6"/>
        <end position="27"/>
    </location>
</feature>
<dbReference type="AlphaFoldDB" id="A0A917DMZ8"/>
<accession>A0A917DMZ8</accession>
<dbReference type="Proteomes" id="UP000598997">
    <property type="component" value="Unassembled WGS sequence"/>
</dbReference>
<dbReference type="EMBL" id="BMIO01000011">
    <property type="protein sequence ID" value="GGD52374.1"/>
    <property type="molecule type" value="Genomic_DNA"/>
</dbReference>
<dbReference type="OrthoDB" id="7429032at2"/>
<name>A0A917DMZ8_9SPHN</name>
<proteinExistence type="predicted"/>
<comment type="caution">
    <text evidence="2">The sequence shown here is derived from an EMBL/GenBank/DDBJ whole genome shotgun (WGS) entry which is preliminary data.</text>
</comment>